<feature type="region of interest" description="Disordered" evidence="1">
    <location>
        <begin position="36"/>
        <end position="134"/>
    </location>
</feature>
<dbReference type="EMBL" id="CP013140">
    <property type="protein sequence ID" value="ALN56429.1"/>
    <property type="molecule type" value="Genomic_DNA"/>
</dbReference>
<protein>
    <recommendedName>
        <fullName evidence="5">TonB C-terminal domain-containing protein</fullName>
    </recommendedName>
</protein>
<dbReference type="STRING" id="69.GLE_1071"/>
<gene>
    <name evidence="3" type="ORF">GLE_1071</name>
</gene>
<evidence type="ECO:0008006" key="5">
    <source>
        <dbReference type="Google" id="ProtNLM"/>
    </source>
</evidence>
<dbReference type="PATRIC" id="fig|69.6.peg.1059"/>
<dbReference type="OrthoDB" id="7062039at2"/>
<keyword evidence="2" id="KW-0732">Signal</keyword>
<proteinExistence type="predicted"/>
<dbReference type="Proteomes" id="UP000061569">
    <property type="component" value="Chromosome"/>
</dbReference>
<evidence type="ECO:0000313" key="4">
    <source>
        <dbReference type="Proteomes" id="UP000061569"/>
    </source>
</evidence>
<feature type="chain" id="PRO_5006595367" description="TonB C-terminal domain-containing protein" evidence="2">
    <location>
        <begin position="36"/>
        <end position="288"/>
    </location>
</feature>
<feature type="compositionally biased region" description="Polar residues" evidence="1">
    <location>
        <begin position="100"/>
        <end position="110"/>
    </location>
</feature>
<feature type="compositionally biased region" description="Low complexity" evidence="1">
    <location>
        <begin position="112"/>
        <end position="125"/>
    </location>
</feature>
<evidence type="ECO:0000256" key="1">
    <source>
        <dbReference type="SAM" id="MobiDB-lite"/>
    </source>
</evidence>
<evidence type="ECO:0000256" key="2">
    <source>
        <dbReference type="SAM" id="SignalP"/>
    </source>
</evidence>
<feature type="signal peptide" evidence="2">
    <location>
        <begin position="1"/>
        <end position="35"/>
    </location>
</feature>
<accession>A0A0S2DDP6</accession>
<evidence type="ECO:0000313" key="3">
    <source>
        <dbReference type="EMBL" id="ALN56429.1"/>
    </source>
</evidence>
<reference evidence="3 4" key="1">
    <citation type="submission" date="2015-11" db="EMBL/GenBank/DDBJ databases">
        <title>Genome sequences of Lysobacter enzymogenes strain C3 and Lysobacter antibioticus ATCC 29479.</title>
        <authorList>
            <person name="Kobayashi D.Y."/>
        </authorList>
    </citation>
    <scope>NUCLEOTIDE SEQUENCE [LARGE SCALE GENOMIC DNA]</scope>
    <source>
        <strain evidence="3 4">C3</strain>
    </source>
</reference>
<dbReference type="KEGG" id="lez:GLE_1071"/>
<organism evidence="3 4">
    <name type="scientific">Lysobacter enzymogenes</name>
    <dbReference type="NCBI Taxonomy" id="69"/>
    <lineage>
        <taxon>Bacteria</taxon>
        <taxon>Pseudomonadati</taxon>
        <taxon>Pseudomonadota</taxon>
        <taxon>Gammaproteobacteria</taxon>
        <taxon>Lysobacterales</taxon>
        <taxon>Lysobacteraceae</taxon>
        <taxon>Lysobacter</taxon>
    </lineage>
</organism>
<name>A0A0S2DDP6_LYSEN</name>
<dbReference type="AlphaFoldDB" id="A0A0S2DDP6"/>
<feature type="compositionally biased region" description="Low complexity" evidence="1">
    <location>
        <begin position="82"/>
        <end position="95"/>
    </location>
</feature>
<sequence>MGPRCARPWSRATARRRASAALGACALGLCLAAQAGPTVPAPANPAQSKMVDSKPASSNPIRDKIAQDKAVQGGATQARPTQAASPQNASAQSGAVRGASVQNPPTQAGSKPNASAAAGPVPSGPILARPPALRDDKMATRDWIGRVVPPYPDGYRSNTGGCVGSGRSAEQICARSIGTIDDNEDRSQLLYAAELIGRAGNEARWKITDVVAYPRLQRGERVSISTCLFDGAGDPGVIAVVDTLVENAAARETFDAVRWAVRLDRSKGRFVEIKAAEVQCYNEGAEGE</sequence>